<organism evidence="4 5">
    <name type="scientific">Flavobacterium ginsengisoli</name>
    <dbReference type="NCBI Taxonomy" id="871694"/>
    <lineage>
        <taxon>Bacteria</taxon>
        <taxon>Pseudomonadati</taxon>
        <taxon>Bacteroidota</taxon>
        <taxon>Flavobacteriia</taxon>
        <taxon>Flavobacteriales</taxon>
        <taxon>Flavobacteriaceae</taxon>
        <taxon>Flavobacterium</taxon>
    </lineage>
</organism>
<dbReference type="InterPro" id="IPR011050">
    <property type="entry name" value="Pectin_lyase_fold/virulence"/>
</dbReference>
<comment type="caution">
    <text evidence="4">The sequence shown here is derived from an EMBL/GenBank/DDBJ whole genome shotgun (WGS) entry which is preliminary data.</text>
</comment>
<sequence length="522" mass="55714">MKTKYKVKGFIAVMLLALAVSSCESYNEAVIDSLDVNRAFSPVGISAVVRNKTTVELNWTVKDDADHYVVEISADDANFGTIYKTLNVAPTELPVQIALEGETVYSFRVKAISATGLEDSKWSLATATTLAEDIYLATVDGDIDAKQVTLRWPANSTVTQIVVNPGAITHVITPAEKVSGVAIVTGLTGETSYTADLYNGTKKRGSKAFTTGIDIGDGILVKSTDDLMQKIADAESGAILVLEPGDYTADNQIGAITLNKSITLRGLRSFNKPKLHVNFVMTNGAANLSLIDLDLKGDSFASGSNISVVKYNDNNTTYGALLISGCNIHDYAVSLISAGLSASKMTSAIIENTIVTNILTTGGEFIDFRGSNLGQLTLKNSTFNNCATARYFIRMDAGLTGSSNVLIDACTISNPNMLAATGNAILYTRFATTSIIVRNTLFANTPAPYTRETATPNPTFTNNNYFNSPNLIGNPNSLANNRPDASGTSLDPQFGTTSGDFTIKDQTLIDRKVGDPLWYGGR</sequence>
<keyword evidence="2" id="KW-0732">Signal</keyword>
<reference evidence="5" key="1">
    <citation type="journal article" date="2019" name="Int. J. Syst. Evol. Microbiol.">
        <title>The Global Catalogue of Microorganisms (GCM) 10K type strain sequencing project: providing services to taxonomists for standard genome sequencing and annotation.</title>
        <authorList>
            <consortium name="The Broad Institute Genomics Platform"/>
            <consortium name="The Broad Institute Genome Sequencing Center for Infectious Disease"/>
            <person name="Wu L."/>
            <person name="Ma J."/>
        </authorList>
    </citation>
    <scope>NUCLEOTIDE SEQUENCE [LARGE SCALE GENOMIC DNA]</scope>
    <source>
        <strain evidence="5">JCM 17336</strain>
    </source>
</reference>
<dbReference type="InterPro" id="IPR003961">
    <property type="entry name" value="FN3_dom"/>
</dbReference>
<dbReference type="Pfam" id="PF16318">
    <property type="entry name" value="DUF4957"/>
    <property type="match status" value="1"/>
</dbReference>
<feature type="compositionally biased region" description="Polar residues" evidence="1">
    <location>
        <begin position="486"/>
        <end position="498"/>
    </location>
</feature>
<dbReference type="InterPro" id="IPR036116">
    <property type="entry name" value="FN3_sf"/>
</dbReference>
<feature type="compositionally biased region" description="Polar residues" evidence="1">
    <location>
        <begin position="471"/>
        <end position="480"/>
    </location>
</feature>
<dbReference type="EMBL" id="BAABDT010000003">
    <property type="protein sequence ID" value="GAA3737255.1"/>
    <property type="molecule type" value="Genomic_DNA"/>
</dbReference>
<dbReference type="Pfam" id="PF17161">
    <property type="entry name" value="DUF5123"/>
    <property type="match status" value="1"/>
</dbReference>
<evidence type="ECO:0000256" key="1">
    <source>
        <dbReference type="SAM" id="MobiDB-lite"/>
    </source>
</evidence>
<keyword evidence="5" id="KW-1185">Reference proteome</keyword>
<dbReference type="Gene3D" id="2.60.40.10">
    <property type="entry name" value="Immunoglobulins"/>
    <property type="match status" value="1"/>
</dbReference>
<gene>
    <name evidence="4" type="ORF">GCM10022422_20670</name>
</gene>
<feature type="chain" id="PRO_5045747037" evidence="2">
    <location>
        <begin position="26"/>
        <end position="522"/>
    </location>
</feature>
<evidence type="ECO:0000313" key="4">
    <source>
        <dbReference type="EMBL" id="GAA3737255.1"/>
    </source>
</evidence>
<proteinExistence type="predicted"/>
<dbReference type="PROSITE" id="PS50853">
    <property type="entry name" value="FN3"/>
    <property type="match status" value="1"/>
</dbReference>
<name>A0ABP7FDV8_9FLAO</name>
<dbReference type="InterPro" id="IPR033427">
    <property type="entry name" value="DUF5123"/>
</dbReference>
<feature type="signal peptide" evidence="2">
    <location>
        <begin position="1"/>
        <end position="25"/>
    </location>
</feature>
<dbReference type="InterPro" id="IPR013783">
    <property type="entry name" value="Ig-like_fold"/>
</dbReference>
<accession>A0ABP7FDV8</accession>
<dbReference type="SUPFAM" id="SSF51126">
    <property type="entry name" value="Pectin lyase-like"/>
    <property type="match status" value="1"/>
</dbReference>
<dbReference type="InterPro" id="IPR032530">
    <property type="entry name" value="DUF4957"/>
</dbReference>
<dbReference type="Proteomes" id="UP001501367">
    <property type="component" value="Unassembled WGS sequence"/>
</dbReference>
<protein>
    <submittedName>
        <fullName evidence="4">DUF5123 domain-containing protein</fullName>
    </submittedName>
</protein>
<dbReference type="SUPFAM" id="SSF49265">
    <property type="entry name" value="Fibronectin type III"/>
    <property type="match status" value="1"/>
</dbReference>
<dbReference type="PROSITE" id="PS51257">
    <property type="entry name" value="PROKAR_LIPOPROTEIN"/>
    <property type="match status" value="1"/>
</dbReference>
<evidence type="ECO:0000259" key="3">
    <source>
        <dbReference type="PROSITE" id="PS50853"/>
    </source>
</evidence>
<evidence type="ECO:0000256" key="2">
    <source>
        <dbReference type="SAM" id="SignalP"/>
    </source>
</evidence>
<dbReference type="RefSeq" id="WP_345158413.1">
    <property type="nucleotide sequence ID" value="NZ_BAABDT010000003.1"/>
</dbReference>
<evidence type="ECO:0000313" key="5">
    <source>
        <dbReference type="Proteomes" id="UP001501367"/>
    </source>
</evidence>
<feature type="domain" description="Fibronectin type-III" evidence="3">
    <location>
        <begin position="41"/>
        <end position="133"/>
    </location>
</feature>
<feature type="region of interest" description="Disordered" evidence="1">
    <location>
        <begin position="471"/>
        <end position="498"/>
    </location>
</feature>
<dbReference type="CDD" id="cd00063">
    <property type="entry name" value="FN3"/>
    <property type="match status" value="1"/>
</dbReference>